<reference evidence="3 4" key="1">
    <citation type="journal article" date="2012" name="BMC Genomics">
        <title>Complete genome sequence of Saccharothrix espanaensis DSM 44229T and comparison to the other completely sequenced Pseudonocardiaceae.</title>
        <authorList>
            <person name="Strobel T."/>
            <person name="Al-Dilaimi A."/>
            <person name="Blom J."/>
            <person name="Gessner A."/>
            <person name="Kalinowski J."/>
            <person name="Luzhetska M."/>
            <person name="Puhler A."/>
            <person name="Szczepanowski R."/>
            <person name="Bechthold A."/>
            <person name="Ruckert C."/>
        </authorList>
    </citation>
    <scope>NUCLEOTIDE SEQUENCE [LARGE SCALE GENOMIC DNA]</scope>
    <source>
        <strain evidence="4">ATCC 51144 / DSM 44229 / JCM 9112 / NBRC 15066 / NRRL 15764</strain>
    </source>
</reference>
<dbReference type="Proteomes" id="UP000006281">
    <property type="component" value="Chromosome"/>
</dbReference>
<dbReference type="InterPro" id="IPR050984">
    <property type="entry name" value="Gfo/Idh/MocA_domain"/>
</dbReference>
<dbReference type="SUPFAM" id="SSF55347">
    <property type="entry name" value="Glyceraldehyde-3-phosphate dehydrogenase-like, C-terminal domain"/>
    <property type="match status" value="1"/>
</dbReference>
<dbReference type="Pfam" id="PF22725">
    <property type="entry name" value="GFO_IDH_MocA_C3"/>
    <property type="match status" value="1"/>
</dbReference>
<dbReference type="STRING" id="1179773.BN6_32320"/>
<protein>
    <submittedName>
        <fullName evidence="3">Putative oxidoreductase</fullName>
    </submittedName>
</protein>
<dbReference type="KEGG" id="sesp:BN6_32320"/>
<dbReference type="GO" id="GO:0016491">
    <property type="term" value="F:oxidoreductase activity"/>
    <property type="evidence" value="ECO:0007669"/>
    <property type="project" value="UniProtKB-KW"/>
</dbReference>
<dbReference type="Gene3D" id="3.30.360.10">
    <property type="entry name" value="Dihydrodipicolinate Reductase, domain 2"/>
    <property type="match status" value="1"/>
</dbReference>
<evidence type="ECO:0000256" key="1">
    <source>
        <dbReference type="ARBA" id="ARBA00023002"/>
    </source>
</evidence>
<organism evidence="3 4">
    <name type="scientific">Saccharothrix espanaensis (strain ATCC 51144 / DSM 44229 / JCM 9112 / NBRC 15066 / NRRL 15764)</name>
    <dbReference type="NCBI Taxonomy" id="1179773"/>
    <lineage>
        <taxon>Bacteria</taxon>
        <taxon>Bacillati</taxon>
        <taxon>Actinomycetota</taxon>
        <taxon>Actinomycetes</taxon>
        <taxon>Pseudonocardiales</taxon>
        <taxon>Pseudonocardiaceae</taxon>
        <taxon>Saccharothrix</taxon>
    </lineage>
</organism>
<dbReference type="eggNOG" id="COG0673">
    <property type="taxonomic scope" value="Bacteria"/>
</dbReference>
<dbReference type="HOGENOM" id="CLU_1561770_0_0_11"/>
<sequence length="171" mass="18185">MHPGGIQYDPALGGGATWDVGCYGFDVALWAFDRTPDSVRARWHAEGGAAVDTTGVAVLDFGAGRSALVDYSFDYGPRSRYELQGTRGSISVRNAWAYSDEECVITIATLDGTREEVLPAADPYQHQAEAFGAAVRTGTAPLVSLADSRRTARVGEALVESARTGVDVRLS</sequence>
<dbReference type="EMBL" id="HE804045">
    <property type="protein sequence ID" value="CCH30536.1"/>
    <property type="molecule type" value="Genomic_DNA"/>
</dbReference>
<accession>K0JWW6</accession>
<evidence type="ECO:0000313" key="4">
    <source>
        <dbReference type="Proteomes" id="UP000006281"/>
    </source>
</evidence>
<keyword evidence="1" id="KW-0560">Oxidoreductase</keyword>
<dbReference type="PANTHER" id="PTHR22604:SF105">
    <property type="entry name" value="TRANS-1,2-DIHYDROBENZENE-1,2-DIOL DEHYDROGENASE"/>
    <property type="match status" value="1"/>
</dbReference>
<keyword evidence="4" id="KW-1185">Reference proteome</keyword>
<dbReference type="PATRIC" id="fig|1179773.3.peg.3232"/>
<evidence type="ECO:0000313" key="3">
    <source>
        <dbReference type="EMBL" id="CCH30536.1"/>
    </source>
</evidence>
<dbReference type="PANTHER" id="PTHR22604">
    <property type="entry name" value="OXIDOREDUCTASES"/>
    <property type="match status" value="1"/>
</dbReference>
<gene>
    <name evidence="3" type="ordered locus">BN6_32320</name>
</gene>
<evidence type="ECO:0000259" key="2">
    <source>
        <dbReference type="Pfam" id="PF22725"/>
    </source>
</evidence>
<feature type="domain" description="GFO/IDH/MocA-like oxidoreductase" evidence="2">
    <location>
        <begin position="6"/>
        <end position="90"/>
    </location>
</feature>
<proteinExistence type="predicted"/>
<dbReference type="InterPro" id="IPR055170">
    <property type="entry name" value="GFO_IDH_MocA-like_dom"/>
</dbReference>
<name>K0JWW6_SACES</name>
<dbReference type="AlphaFoldDB" id="K0JWW6"/>